<gene>
    <name evidence="7" type="ordered locus">RB2501_07190</name>
</gene>
<dbReference type="PANTHER" id="PTHR11757:SF19">
    <property type="entry name" value="PROLYL ENDOPEPTIDASE-LIKE"/>
    <property type="match status" value="1"/>
</dbReference>
<evidence type="ECO:0000313" key="7">
    <source>
        <dbReference type="EMBL" id="EAR16666.1"/>
    </source>
</evidence>
<dbReference type="GO" id="GO:0004252">
    <property type="term" value="F:serine-type endopeptidase activity"/>
    <property type="evidence" value="ECO:0007669"/>
    <property type="project" value="InterPro"/>
</dbReference>
<keyword evidence="3" id="KW-0378">Hydrolase</keyword>
<dbReference type="Pfam" id="PF00326">
    <property type="entry name" value="Peptidase_S9"/>
    <property type="match status" value="1"/>
</dbReference>
<dbReference type="PANTHER" id="PTHR11757">
    <property type="entry name" value="PROTEASE FAMILY S9A OLIGOPEPTIDASE"/>
    <property type="match status" value="1"/>
</dbReference>
<dbReference type="STRING" id="313596.RB2501_07190"/>
<keyword evidence="4" id="KW-0720">Serine protease</keyword>
<protein>
    <submittedName>
        <fullName evidence="7">Protease II</fullName>
    </submittedName>
</protein>
<keyword evidence="8" id="KW-1185">Reference proteome</keyword>
<feature type="domain" description="Peptidase S9 prolyl oligopeptidase catalytic" evidence="5">
    <location>
        <begin position="495"/>
        <end position="707"/>
    </location>
</feature>
<dbReference type="SUPFAM" id="SSF53474">
    <property type="entry name" value="alpha/beta-Hydrolases"/>
    <property type="match status" value="1"/>
</dbReference>
<dbReference type="AlphaFoldDB" id="A4CIA8"/>
<evidence type="ECO:0000256" key="1">
    <source>
        <dbReference type="ARBA" id="ARBA00005228"/>
    </source>
</evidence>
<dbReference type="InterPro" id="IPR002470">
    <property type="entry name" value="Peptidase_S9A"/>
</dbReference>
<feature type="domain" description="Peptidase S9A N-terminal" evidence="6">
    <location>
        <begin position="25"/>
        <end position="434"/>
    </location>
</feature>
<dbReference type="KEGG" id="rbi:RB2501_07190"/>
<proteinExistence type="inferred from homology"/>
<dbReference type="MEROPS" id="S09.010"/>
<keyword evidence="2 7" id="KW-0645">Protease</keyword>
<evidence type="ECO:0000259" key="6">
    <source>
        <dbReference type="Pfam" id="PF02897"/>
    </source>
</evidence>
<dbReference type="eggNOG" id="COG1770">
    <property type="taxonomic scope" value="Bacteria"/>
</dbReference>
<dbReference type="Proteomes" id="UP000009049">
    <property type="component" value="Chromosome"/>
</dbReference>
<dbReference type="EMBL" id="CP001712">
    <property type="protein sequence ID" value="EAR16666.1"/>
    <property type="molecule type" value="Genomic_DNA"/>
</dbReference>
<dbReference type="InterPro" id="IPR023302">
    <property type="entry name" value="Pept_S9A_N"/>
</dbReference>
<dbReference type="InterPro" id="IPR051543">
    <property type="entry name" value="Serine_Peptidase_S9A"/>
</dbReference>
<evidence type="ECO:0000256" key="3">
    <source>
        <dbReference type="ARBA" id="ARBA00022801"/>
    </source>
</evidence>
<dbReference type="PRINTS" id="PR00862">
    <property type="entry name" value="PROLIGOPTASE"/>
</dbReference>
<dbReference type="SUPFAM" id="SSF50993">
    <property type="entry name" value="Peptidase/esterase 'gauge' domain"/>
    <property type="match status" value="1"/>
</dbReference>
<dbReference type="InterPro" id="IPR001375">
    <property type="entry name" value="Peptidase_S9_cat"/>
</dbReference>
<dbReference type="Gene3D" id="2.130.10.120">
    <property type="entry name" value="Prolyl oligopeptidase, N-terminal domain"/>
    <property type="match status" value="1"/>
</dbReference>
<evidence type="ECO:0000256" key="2">
    <source>
        <dbReference type="ARBA" id="ARBA00022670"/>
    </source>
</evidence>
<dbReference type="RefSeq" id="WP_015753423.1">
    <property type="nucleotide sequence ID" value="NC_013222.1"/>
</dbReference>
<dbReference type="HOGENOM" id="CLU_011290_0_1_10"/>
<dbReference type="Pfam" id="PF02897">
    <property type="entry name" value="Peptidase_S9_N"/>
    <property type="match status" value="1"/>
</dbReference>
<dbReference type="Gene3D" id="3.40.50.1820">
    <property type="entry name" value="alpha/beta hydrolase"/>
    <property type="match status" value="1"/>
</dbReference>
<reference evidence="7 8" key="1">
    <citation type="journal article" date="2009" name="J. Bacteriol.">
        <title>Complete genome sequence of Robiginitalea biformata HTCC2501.</title>
        <authorList>
            <person name="Oh H.M."/>
            <person name="Giovannoni S.J."/>
            <person name="Lee K."/>
            <person name="Ferriera S."/>
            <person name="Johnson J."/>
            <person name="Cho J.C."/>
        </authorList>
    </citation>
    <scope>NUCLEOTIDE SEQUENCE [LARGE SCALE GENOMIC DNA]</scope>
    <source>
        <strain evidence="8">ATCC BAA-864 / HTCC2501 / KCTC 12146</strain>
    </source>
</reference>
<accession>A4CIA8</accession>
<dbReference type="GO" id="GO:0006508">
    <property type="term" value="P:proteolysis"/>
    <property type="evidence" value="ECO:0007669"/>
    <property type="project" value="UniProtKB-KW"/>
</dbReference>
<evidence type="ECO:0000259" key="5">
    <source>
        <dbReference type="Pfam" id="PF00326"/>
    </source>
</evidence>
<name>A4CIA8_ROBBH</name>
<comment type="similarity">
    <text evidence="1">Belongs to the peptidase S9A family.</text>
</comment>
<dbReference type="OrthoDB" id="9801421at2"/>
<evidence type="ECO:0000256" key="4">
    <source>
        <dbReference type="ARBA" id="ARBA00022825"/>
    </source>
</evidence>
<dbReference type="InterPro" id="IPR029058">
    <property type="entry name" value="AB_hydrolase_fold"/>
</dbReference>
<evidence type="ECO:0000313" key="8">
    <source>
        <dbReference type="Proteomes" id="UP000009049"/>
    </source>
</evidence>
<organism evidence="7 8">
    <name type="scientific">Robiginitalea biformata (strain ATCC BAA-864 / DSM 15991 / KCTC 12146 / HTCC2501)</name>
    <dbReference type="NCBI Taxonomy" id="313596"/>
    <lineage>
        <taxon>Bacteria</taxon>
        <taxon>Pseudomonadati</taxon>
        <taxon>Bacteroidota</taxon>
        <taxon>Flavobacteriia</taxon>
        <taxon>Flavobacteriales</taxon>
        <taxon>Flavobacteriaceae</taxon>
        <taxon>Robiginitalea</taxon>
    </lineage>
</organism>
<sequence>MKYYLFPVLLLFLAACKTEPAPPQPPIAEKSPEQLEIHGDTRTDDYFWMRLSDAQKNAEDPDEQTARVLDYLRAENNYLEAVMQPTEALQDSLYEEIVGRMAPDDASVPVTLNGYSYYIRYEEGNQYPLYCRKSLEEGAEEEILLNGPEMAEGKAYFSIGEREVSENNQWLAFSVDTVSRRQYTVYFKNLQTGEVRDERIENAQGITWANDNKTVFYGKKDPETLRIFQVYKHVLGTDPATDELVYEETDPTFQSFVYKSRSRDYLLLISSHSEWTEYRYLDANTPDGDWQLFQPREKGLIHYVDHIGDRFVIRTNLEAPNYRLMYCGEDATGKSAWEDFIPYNPEVLFQGMDHFENFSVLGERKDGLVQLHVIDRRDMSEYYIDFEDAAYRVYTTGNPEYNTDVLRFEYSSFSTPTVVYDYDMATRERTVMKQDEVLGGSFDPANYQTERIMAEARDGAQIPVSIVYRKGTPKSAETPLLLYGYGSYGSNQDASFSYPLISLLDRGFTFAIAHIRGSQTLGRQWYEDGKLLNKKNTFYDFIDSGKYLVELGYTSPDHLYAQGGSAGGLLMGAVVNMAPELWNGVIAAVPFVDVISTMLDESIPLTTFEFDEWGNPKDPEYYEYIKSYSPYDNVERKEYPHMLVTTGYWDSQVQYWEPAKWVAKLRDYKTDDNVLLLDTNMDVGHGGASGRFERYRRTALMYAFLLQLERGGF</sequence>
<dbReference type="PROSITE" id="PS51257">
    <property type="entry name" value="PROKAR_LIPOPROTEIN"/>
    <property type="match status" value="1"/>
</dbReference>